<comment type="subcellular location">
    <subcellularLocation>
        <location evidence="3">Endoplasmic reticulum membrane</location>
        <topology evidence="3">Peripheral membrane protein</topology>
    </subcellularLocation>
    <subcellularLocation>
        <location evidence="2">Microsome membrane</location>
        <topology evidence="2">Peripheral membrane protein</topology>
    </subcellularLocation>
</comment>
<dbReference type="InterPro" id="IPR036396">
    <property type="entry name" value="Cyt_P450_sf"/>
</dbReference>
<evidence type="ECO:0000256" key="13">
    <source>
        <dbReference type="PIRSR" id="PIRSR602401-1"/>
    </source>
</evidence>
<dbReference type="InterPro" id="IPR002401">
    <property type="entry name" value="Cyt_P450_E_grp-I"/>
</dbReference>
<evidence type="ECO:0000256" key="12">
    <source>
        <dbReference type="ARBA" id="ARBA00023136"/>
    </source>
</evidence>
<keyword evidence="8" id="KW-0492">Microsome</keyword>
<dbReference type="VEuPathDB" id="VectorBase:ISCP_008658"/>
<dbReference type="GO" id="GO:0020037">
    <property type="term" value="F:heme binding"/>
    <property type="evidence" value="ECO:0007669"/>
    <property type="project" value="InterPro"/>
</dbReference>
<dbReference type="GO" id="GO:0004497">
    <property type="term" value="F:monooxygenase activity"/>
    <property type="evidence" value="ECO:0007669"/>
    <property type="project" value="UniProtKB-KW"/>
</dbReference>
<evidence type="ECO:0000256" key="7">
    <source>
        <dbReference type="ARBA" id="ARBA00022824"/>
    </source>
</evidence>
<evidence type="ECO:0000256" key="9">
    <source>
        <dbReference type="ARBA" id="ARBA00023002"/>
    </source>
</evidence>
<name>A0A4D5RQS0_IXOSC</name>
<dbReference type="PROSITE" id="PS00086">
    <property type="entry name" value="CYTOCHROME_P450"/>
    <property type="match status" value="1"/>
</dbReference>
<reference evidence="15" key="1">
    <citation type="submission" date="2019-04" db="EMBL/GenBank/DDBJ databases">
        <title>An insight into the mialome of Ixodes scapularis.</title>
        <authorList>
            <person name="Ribeiro J.M."/>
            <person name="Mather T.N."/>
            <person name="Karim S."/>
        </authorList>
    </citation>
    <scope>NUCLEOTIDE SEQUENCE</scope>
</reference>
<evidence type="ECO:0000256" key="6">
    <source>
        <dbReference type="ARBA" id="ARBA00022723"/>
    </source>
</evidence>
<dbReference type="OrthoDB" id="2789670at2759"/>
<dbReference type="VEuPathDB" id="VectorBase:ISCW016385"/>
<dbReference type="GO" id="GO:0005789">
    <property type="term" value="C:endoplasmic reticulum membrane"/>
    <property type="evidence" value="ECO:0007669"/>
    <property type="project" value="UniProtKB-SubCell"/>
</dbReference>
<dbReference type="CDD" id="cd11055">
    <property type="entry name" value="CYP3A-like"/>
    <property type="match status" value="1"/>
</dbReference>
<dbReference type="GO" id="GO:0005506">
    <property type="term" value="F:iron ion binding"/>
    <property type="evidence" value="ECO:0007669"/>
    <property type="project" value="InterPro"/>
</dbReference>
<dbReference type="PRINTS" id="PR00385">
    <property type="entry name" value="P450"/>
</dbReference>
<protein>
    <submittedName>
        <fullName evidence="15">Putative cytochrome</fullName>
    </submittedName>
</protein>
<accession>A0A4D5RQS0</accession>
<dbReference type="AlphaFoldDB" id="A0A4D5RQS0"/>
<keyword evidence="6 13" id="KW-0479">Metal-binding</keyword>
<evidence type="ECO:0000256" key="14">
    <source>
        <dbReference type="RuleBase" id="RU000461"/>
    </source>
</evidence>
<keyword evidence="5 13" id="KW-0349">Heme</keyword>
<keyword evidence="9 14" id="KW-0560">Oxidoreductase</keyword>
<proteinExistence type="inferred from homology"/>
<evidence type="ECO:0000256" key="2">
    <source>
        <dbReference type="ARBA" id="ARBA00004174"/>
    </source>
</evidence>
<dbReference type="SUPFAM" id="SSF48264">
    <property type="entry name" value="Cytochrome P450"/>
    <property type="match status" value="1"/>
</dbReference>
<keyword evidence="12" id="KW-0472">Membrane</keyword>
<dbReference type="InterPro" id="IPR017972">
    <property type="entry name" value="Cyt_P450_CS"/>
</dbReference>
<keyword evidence="11 14" id="KW-0503">Monooxygenase</keyword>
<evidence type="ECO:0000313" key="15">
    <source>
        <dbReference type="EMBL" id="MOY39001.1"/>
    </source>
</evidence>
<sequence length="518" mass="58840">MLAIAALFTILIILGIKLLRWRQKTFSYFKDIGIPGPKPNLMWGNLKEYHEKDLIQAVKKWCKQYGDIFGFYNGDVPMLVVRDLEFQKYVFVKNFSNFTGRGVTMRTDEMHPIVGRGLIHTKGSEWKSMRSCVTSSFTRLKLKQMMDHVAEVGDVFVDVLGEIADQGKEINMLKPFQGLTMDYVGRAAFGIDTCFQKDLNNPFLITAQRTLKEIMIGPFHMLAHCTTSFGRLAAPVLWLSRIFGSFSFNTFSEHTANVIEMRKKHPELGRHDMLQNLIDAEYEDLTSTQISSGDATNAGIKGARKTRALSSEEVIMNSTVLFIGGFETSATSLSFITYALGKYPDVQEKVRQEVKDVVNEGGSLDYETVTQKLKYVIQVINETMRIWPPGLTFTTRQAMEDFEYQGIKYKAGTSIMSPPAVIHMDERFFPDPTKFDPDRFSEENEGNIPKLAFQPFGMGPRNCLGTRLAYLQLTYTVARMTQNFHWELGESQKGEMPIGQYGMVATPGRGPWIVFHRL</sequence>
<dbReference type="InterPro" id="IPR001128">
    <property type="entry name" value="Cyt_P450"/>
</dbReference>
<comment type="similarity">
    <text evidence="4 14">Belongs to the cytochrome P450 family.</text>
</comment>
<dbReference type="PRINTS" id="PR00463">
    <property type="entry name" value="EP450I"/>
</dbReference>
<dbReference type="Gene3D" id="1.10.630.10">
    <property type="entry name" value="Cytochrome P450"/>
    <property type="match status" value="1"/>
</dbReference>
<evidence type="ECO:0000256" key="4">
    <source>
        <dbReference type="ARBA" id="ARBA00010617"/>
    </source>
</evidence>
<evidence type="ECO:0000256" key="3">
    <source>
        <dbReference type="ARBA" id="ARBA00004406"/>
    </source>
</evidence>
<evidence type="ECO:0000256" key="11">
    <source>
        <dbReference type="ARBA" id="ARBA00023033"/>
    </source>
</evidence>
<keyword evidence="7" id="KW-0256">Endoplasmic reticulum</keyword>
<organism evidence="15">
    <name type="scientific">Ixodes scapularis</name>
    <name type="common">Black-legged tick</name>
    <name type="synonym">Deer tick</name>
    <dbReference type="NCBI Taxonomy" id="6945"/>
    <lineage>
        <taxon>Eukaryota</taxon>
        <taxon>Metazoa</taxon>
        <taxon>Ecdysozoa</taxon>
        <taxon>Arthropoda</taxon>
        <taxon>Chelicerata</taxon>
        <taxon>Arachnida</taxon>
        <taxon>Acari</taxon>
        <taxon>Parasitiformes</taxon>
        <taxon>Ixodida</taxon>
        <taxon>Ixodoidea</taxon>
        <taxon>Ixodidae</taxon>
        <taxon>Ixodinae</taxon>
        <taxon>Ixodes</taxon>
    </lineage>
</organism>
<dbReference type="Pfam" id="PF00067">
    <property type="entry name" value="p450"/>
    <property type="match status" value="1"/>
</dbReference>
<evidence type="ECO:0000256" key="8">
    <source>
        <dbReference type="ARBA" id="ARBA00022848"/>
    </source>
</evidence>
<dbReference type="PANTHER" id="PTHR24292">
    <property type="entry name" value="CYTOCHROME P450"/>
    <property type="match status" value="1"/>
</dbReference>
<evidence type="ECO:0000256" key="10">
    <source>
        <dbReference type="ARBA" id="ARBA00023004"/>
    </source>
</evidence>
<dbReference type="InterPro" id="IPR050476">
    <property type="entry name" value="Insect_CytP450_Detox"/>
</dbReference>
<dbReference type="EMBL" id="GHJT01005030">
    <property type="protein sequence ID" value="MOY39001.1"/>
    <property type="molecule type" value="Transcribed_RNA"/>
</dbReference>
<dbReference type="PANTHER" id="PTHR24292:SF102">
    <property type="entry name" value="CYTOCHROME P450 FAMILY-RELATED"/>
    <property type="match status" value="1"/>
</dbReference>
<feature type="binding site" description="axial binding residue" evidence="13">
    <location>
        <position position="463"/>
    </location>
    <ligand>
        <name>heme</name>
        <dbReference type="ChEBI" id="CHEBI:30413"/>
    </ligand>
    <ligandPart>
        <name>Fe</name>
        <dbReference type="ChEBI" id="CHEBI:18248"/>
    </ligandPart>
</feature>
<dbReference type="VEuPathDB" id="VectorBase:ISCI016385"/>
<dbReference type="FunFam" id="1.10.630.10:FF:000182">
    <property type="entry name" value="Cytochrome P450 3A4"/>
    <property type="match status" value="1"/>
</dbReference>
<evidence type="ECO:0000256" key="1">
    <source>
        <dbReference type="ARBA" id="ARBA00001971"/>
    </source>
</evidence>
<comment type="cofactor">
    <cofactor evidence="1 13">
        <name>heme</name>
        <dbReference type="ChEBI" id="CHEBI:30413"/>
    </cofactor>
</comment>
<dbReference type="GO" id="GO:0016705">
    <property type="term" value="F:oxidoreductase activity, acting on paired donors, with incorporation or reduction of molecular oxygen"/>
    <property type="evidence" value="ECO:0007669"/>
    <property type="project" value="InterPro"/>
</dbReference>
<evidence type="ECO:0000256" key="5">
    <source>
        <dbReference type="ARBA" id="ARBA00022617"/>
    </source>
</evidence>
<keyword evidence="10 13" id="KW-0408">Iron</keyword>